<keyword evidence="4" id="KW-0285">Flavoprotein</keyword>
<dbReference type="InterPro" id="IPR013130">
    <property type="entry name" value="Fe3_Rdtase_TM_dom"/>
</dbReference>
<feature type="transmembrane region" description="Helical" evidence="14">
    <location>
        <begin position="298"/>
        <end position="318"/>
    </location>
</feature>
<feature type="domain" description="EF-hand" evidence="15">
    <location>
        <begin position="110"/>
        <end position="145"/>
    </location>
</feature>
<dbReference type="GO" id="GO:0005509">
    <property type="term" value="F:calcium ion binding"/>
    <property type="evidence" value="ECO:0007669"/>
    <property type="project" value="InterPro"/>
</dbReference>
<evidence type="ECO:0000256" key="8">
    <source>
        <dbReference type="ARBA" id="ARBA00022837"/>
    </source>
</evidence>
<comment type="subcellular location">
    <subcellularLocation>
        <location evidence="1">Membrane</location>
        <topology evidence="1">Multi-pass membrane protein</topology>
    </subcellularLocation>
</comment>
<evidence type="ECO:0000259" key="16">
    <source>
        <dbReference type="PROSITE" id="PS51384"/>
    </source>
</evidence>
<comment type="similarity">
    <text evidence="2">Belongs to the RBOH (TC 5.B.1.3) family.</text>
</comment>
<dbReference type="InterPro" id="IPR050369">
    <property type="entry name" value="RBOH/FRE"/>
</dbReference>
<organism evidence="17 18">
    <name type="scientific">Cucurbita moschata</name>
    <name type="common">Winter crookneck squash</name>
    <name type="synonym">Cucurbita pepo var. moschata</name>
    <dbReference type="NCBI Taxonomy" id="3662"/>
    <lineage>
        <taxon>Eukaryota</taxon>
        <taxon>Viridiplantae</taxon>
        <taxon>Streptophyta</taxon>
        <taxon>Embryophyta</taxon>
        <taxon>Tracheophyta</taxon>
        <taxon>Spermatophyta</taxon>
        <taxon>Magnoliopsida</taxon>
        <taxon>eudicotyledons</taxon>
        <taxon>Gunneridae</taxon>
        <taxon>Pentapetalae</taxon>
        <taxon>rosids</taxon>
        <taxon>fabids</taxon>
        <taxon>Cucurbitales</taxon>
        <taxon>Cucurbitaceae</taxon>
        <taxon>Cucurbiteae</taxon>
        <taxon>Cucurbita</taxon>
    </lineage>
</organism>
<feature type="transmembrane region" description="Helical" evidence="14">
    <location>
        <begin position="399"/>
        <end position="420"/>
    </location>
</feature>
<dbReference type="PROSITE" id="PS00018">
    <property type="entry name" value="EF_HAND_1"/>
    <property type="match status" value="1"/>
</dbReference>
<dbReference type="SFLD" id="SFLDG01169">
    <property type="entry name" value="NADPH_oxidase_subgroup_(NOX)"/>
    <property type="match status" value="1"/>
</dbReference>
<dbReference type="PROSITE" id="PS50222">
    <property type="entry name" value="EF_HAND_2"/>
    <property type="match status" value="2"/>
</dbReference>
<dbReference type="PANTHER" id="PTHR11972">
    <property type="entry name" value="NADPH OXIDASE"/>
    <property type="match status" value="1"/>
</dbReference>
<dbReference type="SUPFAM" id="SSF47473">
    <property type="entry name" value="EF-hand"/>
    <property type="match status" value="1"/>
</dbReference>
<feature type="domain" description="EF-hand" evidence="15">
    <location>
        <begin position="154"/>
        <end position="189"/>
    </location>
</feature>
<gene>
    <name evidence="18" type="primary">LOC111448634</name>
</gene>
<dbReference type="InterPro" id="IPR018247">
    <property type="entry name" value="EF_Hand_1_Ca_BS"/>
</dbReference>
<evidence type="ECO:0000256" key="9">
    <source>
        <dbReference type="ARBA" id="ARBA00022857"/>
    </source>
</evidence>
<evidence type="ECO:0000256" key="2">
    <source>
        <dbReference type="ARBA" id="ARBA00007975"/>
    </source>
</evidence>
<reference evidence="18" key="1">
    <citation type="submission" date="2025-08" db="UniProtKB">
        <authorList>
            <consortium name="RefSeq"/>
        </authorList>
    </citation>
    <scope>IDENTIFICATION</scope>
    <source>
        <tissue evidence="18">Young leaves</tissue>
    </source>
</reference>
<dbReference type="GO" id="GO:0004601">
    <property type="term" value="F:peroxidase activity"/>
    <property type="evidence" value="ECO:0007669"/>
    <property type="project" value="UniProtKB-KW"/>
</dbReference>
<evidence type="ECO:0000256" key="3">
    <source>
        <dbReference type="ARBA" id="ARBA00022559"/>
    </source>
</evidence>
<dbReference type="InterPro" id="IPR013623">
    <property type="entry name" value="NADPH_Ox"/>
</dbReference>
<protein>
    <submittedName>
        <fullName evidence="18">Respiratory burst oxidase homolog protein H</fullName>
    </submittedName>
</protein>
<dbReference type="Pfam" id="PF08030">
    <property type="entry name" value="NAD_binding_6"/>
    <property type="match status" value="1"/>
</dbReference>
<sequence length="765" mass="87943">MAKENPAEPGEPSPPVAGNKKEHKHLHLLSFLNGSAENSWKKVEDKFRQQVGDGKLSRDKFGACIGLNEDSTYFAHELFDVLSRRNNVEPEKGITLQQLKVFWEELDKDDLDTRLEIFFDLCDKNDDNKISKKEVETVLKWTASANKLTSIEKQIESYASMIVKELDPDGNGFIEIEHLKLVIRELWNPEETKMLQNQDVSTSNFVRETKEIINDNRKRIWVLILWLAINLGLFLWKFMEYKEKETFKLMGYCIGSAKGSAEILKFNMGLILFLVCRGTLTTLRSTFLSSIFPFDDHISFHVVVGVAISLATFVHMIMHLGCGFPILSTCLSDKLKEILGPSFESKQAGYCDLLLSVPGVTGILMVVIMAYSFTLAIPSLRKSEKKLQESFHHLIGFNAFWYAHHLLFLVYVLLILHGYFQSLAWDWLNRTTWVYVAFPLVLYAMERLNISFNEQKHEVKVKKAVVYNRNALVALYLTKPEGFKYESGMYLFVKCKDISKFQWHPFSITSAPGDDYLSLHILNQGDWTSELMNRFGKACSAEDEMKRGGIVRQERTNDLRSSDKYPHILIKGPYGAPAQNYKNYDILLLIGLGIGATPMISILKDLLNHVKTNAPQNTEKNSSCSNKTPKVPKRAYFYWVTKTQESFEWFKGIMNDVAEYDNGKEKVIEMNNHLSCMQKEGDPRSVFITILQNIQTEKDIISGSRIRARYGRPDWKKVFTDLKTKHKDCNIGVFYCGKSPHRPFADLCRNYSDGSTKFHFHHENF</sequence>
<keyword evidence="6" id="KW-0479">Metal-binding</keyword>
<dbReference type="InterPro" id="IPR013112">
    <property type="entry name" value="FAD-bd_8"/>
</dbReference>
<keyword evidence="12 14" id="KW-0472">Membrane</keyword>
<dbReference type="KEGG" id="cmos:111448634"/>
<dbReference type="PROSITE" id="PS51384">
    <property type="entry name" value="FAD_FR"/>
    <property type="match status" value="1"/>
</dbReference>
<dbReference type="SUPFAM" id="SSF63380">
    <property type="entry name" value="Riboflavin synthase domain-like"/>
    <property type="match status" value="1"/>
</dbReference>
<evidence type="ECO:0000256" key="14">
    <source>
        <dbReference type="SAM" id="Phobius"/>
    </source>
</evidence>
<keyword evidence="17" id="KW-1185">Reference proteome</keyword>
<evidence type="ECO:0000256" key="6">
    <source>
        <dbReference type="ARBA" id="ARBA00022723"/>
    </source>
</evidence>
<evidence type="ECO:0000256" key="10">
    <source>
        <dbReference type="ARBA" id="ARBA00022989"/>
    </source>
</evidence>
<dbReference type="Proteomes" id="UP000504609">
    <property type="component" value="Unplaced"/>
</dbReference>
<accession>A0A6J1FW09</accession>
<evidence type="ECO:0000259" key="15">
    <source>
        <dbReference type="PROSITE" id="PS50222"/>
    </source>
</evidence>
<dbReference type="Pfam" id="PF01794">
    <property type="entry name" value="Ferric_reduct"/>
    <property type="match status" value="1"/>
</dbReference>
<feature type="domain" description="FAD-binding FR-type" evidence="16">
    <location>
        <begin position="454"/>
        <end position="580"/>
    </location>
</feature>
<evidence type="ECO:0000256" key="11">
    <source>
        <dbReference type="ARBA" id="ARBA00023002"/>
    </source>
</evidence>
<feature type="transmembrane region" description="Helical" evidence="14">
    <location>
        <begin position="353"/>
        <end position="378"/>
    </location>
</feature>
<dbReference type="InterPro" id="IPR013121">
    <property type="entry name" value="Fe_red_NAD-bd_6"/>
</dbReference>
<evidence type="ECO:0000256" key="13">
    <source>
        <dbReference type="SAM" id="MobiDB-lite"/>
    </source>
</evidence>
<keyword evidence="3" id="KW-0575">Peroxidase</keyword>
<keyword evidence="5 14" id="KW-0812">Transmembrane</keyword>
<dbReference type="InterPro" id="IPR011992">
    <property type="entry name" value="EF-hand-dom_pair"/>
</dbReference>
<dbReference type="Gene3D" id="2.40.30.10">
    <property type="entry name" value="Translation factors"/>
    <property type="match status" value="1"/>
</dbReference>
<dbReference type="InterPro" id="IPR017927">
    <property type="entry name" value="FAD-bd_FR_type"/>
</dbReference>
<evidence type="ECO:0000256" key="12">
    <source>
        <dbReference type="ARBA" id="ARBA00023136"/>
    </source>
</evidence>
<keyword evidence="10 14" id="KW-1133">Transmembrane helix</keyword>
<proteinExistence type="inferred from homology"/>
<evidence type="ECO:0000313" key="18">
    <source>
        <dbReference type="RefSeq" id="XP_022944089.1"/>
    </source>
</evidence>
<dbReference type="Pfam" id="PF08414">
    <property type="entry name" value="NADPH_Ox"/>
    <property type="match status" value="1"/>
</dbReference>
<dbReference type="InterPro" id="IPR039261">
    <property type="entry name" value="FNR_nucleotide-bd"/>
</dbReference>
<feature type="transmembrane region" description="Helical" evidence="14">
    <location>
        <begin position="586"/>
        <end position="603"/>
    </location>
</feature>
<feature type="transmembrane region" description="Helical" evidence="14">
    <location>
        <begin position="220"/>
        <end position="239"/>
    </location>
</feature>
<keyword evidence="9" id="KW-0521">NADP</keyword>
<evidence type="ECO:0000256" key="7">
    <source>
        <dbReference type="ARBA" id="ARBA00022827"/>
    </source>
</evidence>
<name>A0A6J1FW09_CUCMO</name>
<dbReference type="InterPro" id="IPR002048">
    <property type="entry name" value="EF_hand_dom"/>
</dbReference>
<dbReference type="Gene3D" id="3.40.50.80">
    <property type="entry name" value="Nucleotide-binding domain of ferredoxin-NADP reductase (FNR) module"/>
    <property type="match status" value="1"/>
</dbReference>
<dbReference type="GeneID" id="111448634"/>
<dbReference type="InterPro" id="IPR000778">
    <property type="entry name" value="Cyt_b245_heavy_chain"/>
</dbReference>
<keyword evidence="8" id="KW-0106">Calcium</keyword>
<dbReference type="InterPro" id="IPR017938">
    <property type="entry name" value="Riboflavin_synthase-like_b-brl"/>
</dbReference>
<evidence type="ECO:0000256" key="1">
    <source>
        <dbReference type="ARBA" id="ARBA00004141"/>
    </source>
</evidence>
<dbReference type="CDD" id="cd06186">
    <property type="entry name" value="NOX_Duox_like_FAD_NADP"/>
    <property type="match status" value="1"/>
</dbReference>
<dbReference type="RefSeq" id="XP_022944089.1">
    <property type="nucleotide sequence ID" value="XM_023088321.1"/>
</dbReference>
<dbReference type="Pfam" id="PF08022">
    <property type="entry name" value="FAD_binding_8"/>
    <property type="match status" value="1"/>
</dbReference>
<dbReference type="Gene3D" id="1.10.238.10">
    <property type="entry name" value="EF-hand"/>
    <property type="match status" value="1"/>
</dbReference>
<dbReference type="PANTHER" id="PTHR11972:SF54">
    <property type="entry name" value="RESPIRATORY BURST OXIDASE HOMOLOG PROTEIN J-RELATED"/>
    <property type="match status" value="1"/>
</dbReference>
<dbReference type="GO" id="GO:0005886">
    <property type="term" value="C:plasma membrane"/>
    <property type="evidence" value="ECO:0007669"/>
    <property type="project" value="TreeGrafter"/>
</dbReference>
<dbReference type="PRINTS" id="PR00466">
    <property type="entry name" value="GP91PHOX"/>
</dbReference>
<keyword evidence="11" id="KW-0560">Oxidoreductase</keyword>
<evidence type="ECO:0000256" key="5">
    <source>
        <dbReference type="ARBA" id="ARBA00022692"/>
    </source>
</evidence>
<feature type="region of interest" description="Disordered" evidence="13">
    <location>
        <begin position="1"/>
        <end position="20"/>
    </location>
</feature>
<dbReference type="GO" id="GO:0016174">
    <property type="term" value="F:NAD(P)H oxidase H2O2-forming activity"/>
    <property type="evidence" value="ECO:0007669"/>
    <property type="project" value="TreeGrafter"/>
</dbReference>
<dbReference type="AlphaFoldDB" id="A0A6J1FW09"/>
<dbReference type="SUPFAM" id="SSF52343">
    <property type="entry name" value="Ferredoxin reductase-like, C-terminal NADP-linked domain"/>
    <property type="match status" value="1"/>
</dbReference>
<evidence type="ECO:0000256" key="4">
    <source>
        <dbReference type="ARBA" id="ARBA00022630"/>
    </source>
</evidence>
<evidence type="ECO:0000313" key="17">
    <source>
        <dbReference type="Proteomes" id="UP000504609"/>
    </source>
</evidence>
<keyword evidence="7" id="KW-0274">FAD</keyword>
<dbReference type="SMR" id="A0A6J1FW09"/>
<feature type="transmembrane region" description="Helical" evidence="14">
    <location>
        <begin position="432"/>
        <end position="450"/>
    </location>
</feature>